<dbReference type="EC" id="2.4.1.129" evidence="15"/>
<dbReference type="Pfam" id="PF00905">
    <property type="entry name" value="Transpeptidase"/>
    <property type="match status" value="1"/>
</dbReference>
<organism evidence="15">
    <name type="scientific">hydrothermal vent metagenome</name>
    <dbReference type="NCBI Taxonomy" id="652676"/>
    <lineage>
        <taxon>unclassified sequences</taxon>
        <taxon>metagenomes</taxon>
        <taxon>ecological metagenomes</taxon>
    </lineage>
</organism>
<keyword evidence="4" id="KW-0997">Cell inner membrane</keyword>
<dbReference type="GO" id="GO:0051301">
    <property type="term" value="P:cell division"/>
    <property type="evidence" value="ECO:0007669"/>
    <property type="project" value="UniProtKB-KW"/>
</dbReference>
<keyword evidence="10" id="KW-1133">Transmembrane helix</keyword>
<name>A0A1W1D2R3_9ZZZZ</name>
<evidence type="ECO:0000256" key="8">
    <source>
        <dbReference type="ARBA" id="ARBA00022960"/>
    </source>
</evidence>
<dbReference type="InterPro" id="IPR050515">
    <property type="entry name" value="Beta-lactam/transpept"/>
</dbReference>
<evidence type="ECO:0000256" key="6">
    <source>
        <dbReference type="ARBA" id="ARBA00022692"/>
    </source>
</evidence>
<evidence type="ECO:0000259" key="13">
    <source>
        <dbReference type="Pfam" id="PF00905"/>
    </source>
</evidence>
<keyword evidence="12" id="KW-0961">Cell wall biogenesis/degradation</keyword>
<dbReference type="GO" id="GO:0071555">
    <property type="term" value="P:cell wall organization"/>
    <property type="evidence" value="ECO:0007669"/>
    <property type="project" value="UniProtKB-KW"/>
</dbReference>
<keyword evidence="6" id="KW-0812">Transmembrane</keyword>
<keyword evidence="15" id="KW-0808">Transferase</keyword>
<dbReference type="Gene3D" id="3.30.1390.30">
    <property type="entry name" value="Penicillin-binding protein 2a, domain 3"/>
    <property type="match status" value="1"/>
</dbReference>
<evidence type="ECO:0000256" key="1">
    <source>
        <dbReference type="ARBA" id="ARBA00004167"/>
    </source>
</evidence>
<dbReference type="InterPro" id="IPR001460">
    <property type="entry name" value="PCN-bd_Tpept"/>
</dbReference>
<dbReference type="SUPFAM" id="SSF56519">
    <property type="entry name" value="Penicillin binding protein dimerisation domain"/>
    <property type="match status" value="1"/>
</dbReference>
<dbReference type="GO" id="GO:0016757">
    <property type="term" value="F:glycosyltransferase activity"/>
    <property type="evidence" value="ECO:0007669"/>
    <property type="project" value="UniProtKB-KW"/>
</dbReference>
<keyword evidence="11" id="KW-0472">Membrane</keyword>
<accession>A0A1W1D2R3</accession>
<dbReference type="GO" id="GO:0009252">
    <property type="term" value="P:peptidoglycan biosynthetic process"/>
    <property type="evidence" value="ECO:0007669"/>
    <property type="project" value="UniProtKB-KW"/>
</dbReference>
<keyword evidence="15" id="KW-0131">Cell cycle</keyword>
<dbReference type="SUPFAM" id="SSF56601">
    <property type="entry name" value="beta-lactamase/transpeptidase-like"/>
    <property type="match status" value="1"/>
</dbReference>
<dbReference type="InterPro" id="IPR012338">
    <property type="entry name" value="Beta-lactam/transpept-like"/>
</dbReference>
<dbReference type="AlphaFoldDB" id="A0A1W1D2R3"/>
<feature type="domain" description="Penicillin-binding protein dimerisation" evidence="14">
    <location>
        <begin position="4"/>
        <end position="118"/>
    </location>
</feature>
<dbReference type="Gene3D" id="3.40.710.10">
    <property type="entry name" value="DD-peptidase/beta-lactamase superfamily"/>
    <property type="match status" value="1"/>
</dbReference>
<feature type="domain" description="Penicillin-binding protein transpeptidase" evidence="13">
    <location>
        <begin position="150"/>
        <end position="480"/>
    </location>
</feature>
<dbReference type="Pfam" id="PF03717">
    <property type="entry name" value="PBP_dimer"/>
    <property type="match status" value="1"/>
</dbReference>
<keyword evidence="15" id="KW-0328">Glycosyltransferase</keyword>
<proteinExistence type="predicted"/>
<dbReference type="InterPro" id="IPR036138">
    <property type="entry name" value="PBP_dimer_sf"/>
</dbReference>
<sequence>MVQNYKKKDSFYNHDYIEIVHFIPYKEIIPVYSKINLHENLKIVPSPKRFYPYGKIASHLIGYVSRANRKDIQKEPILGLIGSMGKTGIEKYYNSYLQGKVGERKIKVNASNEKIEELSYTASVENKKLTLTIDMELQQYIAKIFRGKVGTVIVMNVDGSILAASSFPNYDPNIFVNGMSYKMYNELASNPDHPFTNKFIHGLYPPGSVIKIGMGLIFISTEIDEKWTVYCKSNFPLGGRVFRCWKKYGHGKTDIVKAIRESCDDFFYKASLKVGNKKMSDGLLRYGLGAKTGVDLPNEFIGVVPSREWKRRKYNRPWNVGETLNTSIGQGDLLVTPLQIAQLTALIATGKLPTPHFAKLIGDKPYKPHYKDVLNDIEKKKLPIIQEAMYETCNKYPSTGKHFLSSNVIIAGKTGTAQVIGIKQNIKKRKHEHELDYYNRSHAWFTTYGPYKNPKYVVLAMVEHGGHGGHAAGKIISKIYNKLLELGYIDQKYNIKRKKR</sequence>
<keyword evidence="5" id="KW-0645">Protease</keyword>
<dbReference type="PANTHER" id="PTHR30627">
    <property type="entry name" value="PEPTIDOGLYCAN D,D-TRANSPEPTIDASE"/>
    <property type="match status" value="1"/>
</dbReference>
<dbReference type="GO" id="GO:0009002">
    <property type="term" value="F:serine-type D-Ala-D-Ala carboxypeptidase activity"/>
    <property type="evidence" value="ECO:0007669"/>
    <property type="project" value="InterPro"/>
</dbReference>
<keyword evidence="7" id="KW-0378">Hydrolase</keyword>
<comment type="subcellular location">
    <subcellularLocation>
        <location evidence="2">Cell membrane</location>
    </subcellularLocation>
    <subcellularLocation>
        <location evidence="1">Membrane</location>
        <topology evidence="1">Single-pass membrane protein</topology>
    </subcellularLocation>
</comment>
<evidence type="ECO:0000256" key="3">
    <source>
        <dbReference type="ARBA" id="ARBA00022475"/>
    </source>
</evidence>
<evidence type="ECO:0000256" key="5">
    <source>
        <dbReference type="ARBA" id="ARBA00022670"/>
    </source>
</evidence>
<dbReference type="FunFam" id="3.40.710.10:FF:000024">
    <property type="entry name" value="Penicillin-binding protein 2"/>
    <property type="match status" value="1"/>
</dbReference>
<dbReference type="Gene3D" id="3.90.1310.10">
    <property type="entry name" value="Penicillin-binding protein 2a (Domain 2)"/>
    <property type="match status" value="1"/>
</dbReference>
<dbReference type="NCBIfam" id="TIGR03423">
    <property type="entry name" value="pbp2_mrdA"/>
    <property type="match status" value="1"/>
</dbReference>
<keyword evidence="15" id="KW-0132">Cell division</keyword>
<dbReference type="EMBL" id="FPHP01000006">
    <property type="protein sequence ID" value="SFV74854.1"/>
    <property type="molecule type" value="Genomic_DNA"/>
</dbReference>
<evidence type="ECO:0000256" key="2">
    <source>
        <dbReference type="ARBA" id="ARBA00004236"/>
    </source>
</evidence>
<evidence type="ECO:0000259" key="14">
    <source>
        <dbReference type="Pfam" id="PF03717"/>
    </source>
</evidence>
<dbReference type="PANTHER" id="PTHR30627:SF2">
    <property type="entry name" value="PEPTIDOGLYCAN D,D-TRANSPEPTIDASE MRDA"/>
    <property type="match status" value="1"/>
</dbReference>
<reference evidence="15" key="1">
    <citation type="submission" date="2016-10" db="EMBL/GenBank/DDBJ databases">
        <authorList>
            <person name="de Groot N.N."/>
        </authorList>
    </citation>
    <scope>NUCLEOTIDE SEQUENCE</scope>
</reference>
<evidence type="ECO:0000256" key="10">
    <source>
        <dbReference type="ARBA" id="ARBA00022989"/>
    </source>
</evidence>
<dbReference type="InterPro" id="IPR017790">
    <property type="entry name" value="Penicillin-binding_protein_2"/>
</dbReference>
<evidence type="ECO:0000256" key="4">
    <source>
        <dbReference type="ARBA" id="ARBA00022519"/>
    </source>
</evidence>
<dbReference type="GO" id="GO:0006508">
    <property type="term" value="P:proteolysis"/>
    <property type="evidence" value="ECO:0007669"/>
    <property type="project" value="UniProtKB-KW"/>
</dbReference>
<evidence type="ECO:0000256" key="11">
    <source>
        <dbReference type="ARBA" id="ARBA00023136"/>
    </source>
</evidence>
<dbReference type="GO" id="GO:0005886">
    <property type="term" value="C:plasma membrane"/>
    <property type="evidence" value="ECO:0007669"/>
    <property type="project" value="UniProtKB-SubCell"/>
</dbReference>
<dbReference type="GO" id="GO:0008360">
    <property type="term" value="P:regulation of cell shape"/>
    <property type="evidence" value="ECO:0007669"/>
    <property type="project" value="UniProtKB-KW"/>
</dbReference>
<evidence type="ECO:0000256" key="7">
    <source>
        <dbReference type="ARBA" id="ARBA00022801"/>
    </source>
</evidence>
<dbReference type="GO" id="GO:0071972">
    <property type="term" value="F:peptidoglycan L,D-transpeptidase activity"/>
    <property type="evidence" value="ECO:0007669"/>
    <property type="project" value="TreeGrafter"/>
</dbReference>
<evidence type="ECO:0000256" key="9">
    <source>
        <dbReference type="ARBA" id="ARBA00022984"/>
    </source>
</evidence>
<dbReference type="GO" id="GO:0008658">
    <property type="term" value="F:penicillin binding"/>
    <property type="evidence" value="ECO:0007669"/>
    <property type="project" value="InterPro"/>
</dbReference>
<keyword evidence="3" id="KW-1003">Cell membrane</keyword>
<evidence type="ECO:0000256" key="12">
    <source>
        <dbReference type="ARBA" id="ARBA00023316"/>
    </source>
</evidence>
<keyword evidence="8" id="KW-0133">Cell shape</keyword>
<protein>
    <submittedName>
        <fullName evidence="15">Cell division protein FtsI [Peptidoglycan synthetase]</fullName>
        <ecNumber evidence="15">2.4.1.129</ecNumber>
    </submittedName>
</protein>
<dbReference type="InterPro" id="IPR005311">
    <property type="entry name" value="PBP_dimer"/>
</dbReference>
<keyword evidence="9" id="KW-0573">Peptidoglycan synthesis</keyword>
<evidence type="ECO:0000313" key="15">
    <source>
        <dbReference type="EMBL" id="SFV74854.1"/>
    </source>
</evidence>
<gene>
    <name evidence="15" type="ORF">MNB_SM-3-1094</name>
</gene>